<gene>
    <name evidence="1" type="ORF">HanXRQr2_Chr09g0394971</name>
</gene>
<protein>
    <submittedName>
        <fullName evidence="1">Uncharacterized protein</fullName>
    </submittedName>
</protein>
<evidence type="ECO:0000313" key="2">
    <source>
        <dbReference type="Proteomes" id="UP000215914"/>
    </source>
</evidence>
<name>A0A9K3I732_HELAN</name>
<accession>A0A9K3I732</accession>
<comment type="caution">
    <text evidence="1">The sequence shown here is derived from an EMBL/GenBank/DDBJ whole genome shotgun (WGS) entry which is preliminary data.</text>
</comment>
<reference evidence="1" key="2">
    <citation type="submission" date="2020-06" db="EMBL/GenBank/DDBJ databases">
        <title>Helianthus annuus Genome sequencing and assembly Release 2.</title>
        <authorList>
            <person name="Gouzy J."/>
            <person name="Langlade N."/>
            <person name="Munos S."/>
        </authorList>
    </citation>
    <scope>NUCLEOTIDE SEQUENCE</scope>
    <source>
        <tissue evidence="1">Leaves</tissue>
    </source>
</reference>
<sequence length="55" mass="6463">MQSNGIQSSFVGNQMKLFIQLRFKNVINLRTKQTGKSKMYSIKKRKYTMLSQTCK</sequence>
<dbReference type="EMBL" id="MNCJ02000324">
    <property type="protein sequence ID" value="KAF5791456.1"/>
    <property type="molecule type" value="Genomic_DNA"/>
</dbReference>
<keyword evidence="2" id="KW-1185">Reference proteome</keyword>
<dbReference type="Gramene" id="mRNA:HanXRQr2_Chr09g0394971">
    <property type="protein sequence ID" value="CDS:HanXRQr2_Chr09g0394971.1"/>
    <property type="gene ID" value="HanXRQr2_Chr09g0394971"/>
</dbReference>
<reference evidence="1" key="1">
    <citation type="journal article" date="2017" name="Nature">
        <title>The sunflower genome provides insights into oil metabolism, flowering and Asterid evolution.</title>
        <authorList>
            <person name="Badouin H."/>
            <person name="Gouzy J."/>
            <person name="Grassa C.J."/>
            <person name="Murat F."/>
            <person name="Staton S.E."/>
            <person name="Cottret L."/>
            <person name="Lelandais-Briere C."/>
            <person name="Owens G.L."/>
            <person name="Carrere S."/>
            <person name="Mayjonade B."/>
            <person name="Legrand L."/>
            <person name="Gill N."/>
            <person name="Kane N.C."/>
            <person name="Bowers J.E."/>
            <person name="Hubner S."/>
            <person name="Bellec A."/>
            <person name="Berard A."/>
            <person name="Berges H."/>
            <person name="Blanchet N."/>
            <person name="Boniface M.C."/>
            <person name="Brunel D."/>
            <person name="Catrice O."/>
            <person name="Chaidir N."/>
            <person name="Claudel C."/>
            <person name="Donnadieu C."/>
            <person name="Faraut T."/>
            <person name="Fievet G."/>
            <person name="Helmstetter N."/>
            <person name="King M."/>
            <person name="Knapp S.J."/>
            <person name="Lai Z."/>
            <person name="Le Paslier M.C."/>
            <person name="Lippi Y."/>
            <person name="Lorenzon L."/>
            <person name="Mandel J.R."/>
            <person name="Marage G."/>
            <person name="Marchand G."/>
            <person name="Marquand E."/>
            <person name="Bret-Mestries E."/>
            <person name="Morien E."/>
            <person name="Nambeesan S."/>
            <person name="Nguyen T."/>
            <person name="Pegot-Espagnet P."/>
            <person name="Pouilly N."/>
            <person name="Raftis F."/>
            <person name="Sallet E."/>
            <person name="Schiex T."/>
            <person name="Thomas J."/>
            <person name="Vandecasteele C."/>
            <person name="Vares D."/>
            <person name="Vear F."/>
            <person name="Vautrin S."/>
            <person name="Crespi M."/>
            <person name="Mangin B."/>
            <person name="Burke J.M."/>
            <person name="Salse J."/>
            <person name="Munos S."/>
            <person name="Vincourt P."/>
            <person name="Rieseberg L.H."/>
            <person name="Langlade N.B."/>
        </authorList>
    </citation>
    <scope>NUCLEOTIDE SEQUENCE</scope>
    <source>
        <tissue evidence="1">Leaves</tissue>
    </source>
</reference>
<proteinExistence type="predicted"/>
<organism evidence="1 2">
    <name type="scientific">Helianthus annuus</name>
    <name type="common">Common sunflower</name>
    <dbReference type="NCBI Taxonomy" id="4232"/>
    <lineage>
        <taxon>Eukaryota</taxon>
        <taxon>Viridiplantae</taxon>
        <taxon>Streptophyta</taxon>
        <taxon>Embryophyta</taxon>
        <taxon>Tracheophyta</taxon>
        <taxon>Spermatophyta</taxon>
        <taxon>Magnoliopsida</taxon>
        <taxon>eudicotyledons</taxon>
        <taxon>Gunneridae</taxon>
        <taxon>Pentapetalae</taxon>
        <taxon>asterids</taxon>
        <taxon>campanulids</taxon>
        <taxon>Asterales</taxon>
        <taxon>Asteraceae</taxon>
        <taxon>Asteroideae</taxon>
        <taxon>Heliantheae alliance</taxon>
        <taxon>Heliantheae</taxon>
        <taxon>Helianthus</taxon>
    </lineage>
</organism>
<evidence type="ECO:0000313" key="1">
    <source>
        <dbReference type="EMBL" id="KAF5791456.1"/>
    </source>
</evidence>
<dbReference type="AlphaFoldDB" id="A0A9K3I732"/>
<dbReference type="Proteomes" id="UP000215914">
    <property type="component" value="Unassembled WGS sequence"/>
</dbReference>